<accession>A0A0G4IZ01</accession>
<keyword evidence="3" id="KW-0479">Metal-binding</keyword>
<evidence type="ECO:0000256" key="1">
    <source>
        <dbReference type="PIRSR" id="PIRSR000915-1"/>
    </source>
</evidence>
<feature type="binding site" evidence="2">
    <location>
        <position position="224"/>
    </location>
    <ligand>
        <name>substrate</name>
    </ligand>
</feature>
<dbReference type="Pfam" id="PF13344">
    <property type="entry name" value="Hydrolase_6"/>
    <property type="match status" value="1"/>
</dbReference>
<evidence type="ECO:0000313" key="7">
    <source>
        <dbReference type="Proteomes" id="UP000290189"/>
    </source>
</evidence>
<sequence length="307" mass="33528">MWRRVCRVAATGGRRRCMATLSPDDLHLIEAVSHASTVSLEEIRAKQGFIIDMDGVLYHGSRLLPGASEFVGYLQEQNKSFMFLTNASERAPKELQAKLRRMGIDVSSDHFYTSALATAAFMKKSSPNGGSAYVIGEPGLISALYDAGFTMNDHDPEWVVVGETRNYSYEKIEHASNLVRNGARLLGTNCDTKDRMGSGFVPGCAALIRPIEMVAEVQAYFIGKPNPMIMRTAHQQLGVKRSETIVIGDRMDTDILGGLQANLTTCLVLTGVTKCADVKKFAYRPDIILPTVGSLVPGLQVDTTLAH</sequence>
<dbReference type="OrthoDB" id="413953at2759"/>
<feature type="binding site" evidence="3">
    <location>
        <position position="249"/>
    </location>
    <ligand>
        <name>Mg(2+)</name>
        <dbReference type="ChEBI" id="CHEBI:18420"/>
    </ligand>
</feature>
<evidence type="ECO:0000313" key="6">
    <source>
        <dbReference type="Proteomes" id="UP000039324"/>
    </source>
</evidence>
<dbReference type="EMBL" id="OVEO01000006">
    <property type="protein sequence ID" value="SPQ96515.1"/>
    <property type="molecule type" value="Genomic_DNA"/>
</dbReference>
<feature type="binding site" evidence="3">
    <location>
        <position position="52"/>
    </location>
    <ligand>
        <name>Mg(2+)</name>
        <dbReference type="ChEBI" id="CHEBI:18420"/>
    </ligand>
</feature>
<dbReference type="Proteomes" id="UP000039324">
    <property type="component" value="Unassembled WGS sequence"/>
</dbReference>
<dbReference type="SUPFAM" id="SSF56784">
    <property type="entry name" value="HAD-like"/>
    <property type="match status" value="1"/>
</dbReference>
<feature type="active site" description="Proton donor" evidence="1">
    <location>
        <position position="54"/>
    </location>
</feature>
<dbReference type="InterPro" id="IPR023214">
    <property type="entry name" value="HAD_sf"/>
</dbReference>
<dbReference type="Proteomes" id="UP000290189">
    <property type="component" value="Unassembled WGS sequence"/>
</dbReference>
<dbReference type="AlphaFoldDB" id="A0A0G4IZ01"/>
<feature type="binding site" evidence="3">
    <location>
        <position position="54"/>
    </location>
    <ligand>
        <name>Mg(2+)</name>
        <dbReference type="ChEBI" id="CHEBI:18420"/>
    </ligand>
</feature>
<keyword evidence="6" id="KW-1185">Reference proteome</keyword>
<dbReference type="Gene3D" id="3.40.50.1000">
    <property type="entry name" value="HAD superfamily/HAD-like"/>
    <property type="match status" value="2"/>
</dbReference>
<dbReference type="SFLD" id="SFLDG01139">
    <property type="entry name" value="C2.A:_Pyridoxal_Phosphate_Phos"/>
    <property type="match status" value="1"/>
</dbReference>
<proteinExistence type="predicted"/>
<dbReference type="InterPro" id="IPR036412">
    <property type="entry name" value="HAD-like_sf"/>
</dbReference>
<organism evidence="4 6">
    <name type="scientific">Plasmodiophora brassicae</name>
    <name type="common">Clubroot disease agent</name>
    <dbReference type="NCBI Taxonomy" id="37360"/>
    <lineage>
        <taxon>Eukaryota</taxon>
        <taxon>Sar</taxon>
        <taxon>Rhizaria</taxon>
        <taxon>Endomyxa</taxon>
        <taxon>Phytomyxea</taxon>
        <taxon>Plasmodiophorida</taxon>
        <taxon>Plasmodiophoridae</taxon>
        <taxon>Plasmodiophora</taxon>
    </lineage>
</organism>
<dbReference type="EMBL" id="CDSF01000099">
    <property type="protein sequence ID" value="CEP00251.1"/>
    <property type="molecule type" value="Genomic_DNA"/>
</dbReference>
<protein>
    <recommendedName>
        <fullName evidence="8">Phosphoglycolate phosphatase</fullName>
    </recommendedName>
</protein>
<dbReference type="InterPro" id="IPR006357">
    <property type="entry name" value="HAD-SF_hydro_IIA"/>
</dbReference>
<evidence type="ECO:0000313" key="5">
    <source>
        <dbReference type="EMBL" id="SPQ96515.1"/>
    </source>
</evidence>
<comment type="cofactor">
    <cofactor evidence="3">
        <name>Mg(2+)</name>
        <dbReference type="ChEBI" id="CHEBI:18420"/>
    </cofactor>
    <text evidence="3">Divalent metal ions. Mg(2+) is the most effective.</text>
</comment>
<geneLocation type="mitochondrion" evidence="5"/>
<evidence type="ECO:0008006" key="8">
    <source>
        <dbReference type="Google" id="ProtNLM"/>
    </source>
</evidence>
<dbReference type="CDD" id="cd07530">
    <property type="entry name" value="HAD_Pase_UmpH-like"/>
    <property type="match status" value="1"/>
</dbReference>
<dbReference type="GO" id="GO:0046872">
    <property type="term" value="F:metal ion binding"/>
    <property type="evidence" value="ECO:0007669"/>
    <property type="project" value="UniProtKB-KW"/>
</dbReference>
<dbReference type="PANTHER" id="PTHR19288">
    <property type="entry name" value="4-NITROPHENYLPHOSPHATASE-RELATED"/>
    <property type="match status" value="1"/>
</dbReference>
<keyword evidence="5" id="KW-0496">Mitochondrion</keyword>
<dbReference type="GO" id="GO:0005737">
    <property type="term" value="C:cytoplasm"/>
    <property type="evidence" value="ECO:0007669"/>
    <property type="project" value="TreeGrafter"/>
</dbReference>
<dbReference type="GO" id="GO:0016791">
    <property type="term" value="F:phosphatase activity"/>
    <property type="evidence" value="ECO:0007669"/>
    <property type="project" value="TreeGrafter"/>
</dbReference>
<dbReference type="NCBIfam" id="TIGR01460">
    <property type="entry name" value="HAD-SF-IIA"/>
    <property type="match status" value="1"/>
</dbReference>
<dbReference type="PANTHER" id="PTHR19288:SF46">
    <property type="entry name" value="HALOACID DEHALOGENASE-LIKE HYDROLASE DOMAIN-CONTAINING PROTEIN 2"/>
    <property type="match status" value="1"/>
</dbReference>
<feature type="active site" description="Nucleophile" evidence="1">
    <location>
        <position position="52"/>
    </location>
</feature>
<dbReference type="PIRSF" id="PIRSF000915">
    <property type="entry name" value="PGP-type_phosphatase"/>
    <property type="match status" value="1"/>
</dbReference>
<dbReference type="Pfam" id="PF13242">
    <property type="entry name" value="Hydrolase_like"/>
    <property type="match status" value="1"/>
</dbReference>
<reference evidence="5 7" key="2">
    <citation type="submission" date="2018-03" db="EMBL/GenBank/DDBJ databases">
        <authorList>
            <person name="Fogelqvist J."/>
        </authorList>
    </citation>
    <scope>NUCLEOTIDE SEQUENCE [LARGE SCALE GENOMIC DNA]</scope>
</reference>
<evidence type="ECO:0000256" key="2">
    <source>
        <dbReference type="PIRSR" id="PIRSR000915-2"/>
    </source>
</evidence>
<dbReference type="STRING" id="37360.A0A0G4IZ01"/>
<reference evidence="4 6" key="1">
    <citation type="submission" date="2015-02" db="EMBL/GenBank/DDBJ databases">
        <authorList>
            <person name="Chooi Y.-H."/>
        </authorList>
    </citation>
    <scope>NUCLEOTIDE SEQUENCE [LARGE SCALE GENOMIC DNA]</scope>
    <source>
        <strain evidence="4">E3</strain>
    </source>
</reference>
<evidence type="ECO:0000313" key="4">
    <source>
        <dbReference type="EMBL" id="CEP00251.1"/>
    </source>
</evidence>
<gene>
    <name evidence="4" type="ORF">PBRA_007985</name>
    <name evidence="5" type="ORF">PLBR_LOCUS3730</name>
</gene>
<evidence type="ECO:0000256" key="3">
    <source>
        <dbReference type="PIRSR" id="PIRSR000915-3"/>
    </source>
</evidence>
<keyword evidence="3" id="KW-0460">Magnesium</keyword>
<dbReference type="SFLD" id="SFLDS00003">
    <property type="entry name" value="Haloacid_Dehalogenase"/>
    <property type="match status" value="1"/>
</dbReference>
<dbReference type="OMA" id="PEGGTCY"/>
<name>A0A0G4IZ01_PLABS</name>